<proteinExistence type="predicted"/>
<dbReference type="EMBL" id="MW142044">
    <property type="protein sequence ID" value="QRZ21126.1"/>
    <property type="molecule type" value="Genomic_DNA"/>
</dbReference>
<dbReference type="EMBL" id="MW142045">
    <property type="protein sequence ID" value="QRZ21132.1"/>
    <property type="molecule type" value="Genomic_DNA"/>
</dbReference>
<protein>
    <submittedName>
        <fullName evidence="1">OrfA</fullName>
    </submittedName>
</protein>
<name>A0A895HR44_9RETR</name>
<evidence type="ECO:0000313" key="2">
    <source>
        <dbReference type="EMBL" id="QRZ21132.1"/>
    </source>
</evidence>
<accession>A0A895HR44</accession>
<reference evidence="1" key="1">
    <citation type="submission" date="2020-10" db="EMBL/GenBank/DDBJ databases">
        <authorList>
            <person name="Taniwaki S.A."/>
            <person name="Cruz T.F."/>
            <person name="Silva S.O.S."/>
            <person name="Richtzenhain L.J."/>
            <person name="Araujo J.P. Jr."/>
            <person name="Brandao P.E."/>
        </authorList>
    </citation>
    <scope>NUCLEOTIDE SEQUENCE</scope>
    <source>
        <strain evidence="1">32A</strain>
        <strain evidence="2">32B</strain>
    </source>
</reference>
<gene>
    <name evidence="1" type="primary">OrfA</name>
</gene>
<organism evidence="1">
    <name type="scientific">Feline immunodeficiency virus</name>
    <dbReference type="NCBI Taxonomy" id="11673"/>
    <lineage>
        <taxon>Viruses</taxon>
        <taxon>Riboviria</taxon>
        <taxon>Pararnavirae</taxon>
        <taxon>Artverviricota</taxon>
        <taxon>Revtraviricetes</taxon>
        <taxon>Ortervirales</taxon>
        <taxon>Retroviridae</taxon>
        <taxon>Orthoretrovirinae</taxon>
        <taxon>Lentivirus</taxon>
        <taxon>Lentivirus felimdef</taxon>
    </lineage>
</organism>
<sequence length="79" mass="9470">MEEGIISLFNRATEKLTKEEAIKIYIIAHQTDRDKFIRLLQLLLWRNRFESTNSKYCLCWGCCKFFYWQLQSSLSINTA</sequence>
<evidence type="ECO:0000313" key="1">
    <source>
        <dbReference type="EMBL" id="QRZ21126.1"/>
    </source>
</evidence>